<sequence>MAARTTQETLQTVIDLASGDPHRAGILPLSFVRQVLAACLYPDLLQDDNIPLDARQRAQQFLDICPGGSVVGMPYVLQKIAEFISRRDGGVTVDPNKIIFNSGTQENVKMVLDLLSSGRDDLQTGVLTPLPYPHTLPRLLQYYGLSLVPYRLEQSQGWAVDMEELHRAVTEARTHCNPRALFICNPGIPTGHVQNRKSIESVIRFAATEQLFLLVQEVYQDCMCEPGIEFLSYKKVLLEMSREYSEHVEIISFNSLSNTSLGECGLRGGYMELINTDNVVAERLKVLMGFRSPPVLPQSAMEVMMNPPTPGEPSYQLYSEELSLIQSTLSRNAQRGCEVLNSLKGVSCQPAMGGIFLYPRLDLPGRYLEEAKTLGLLPDVLYCQMLLDKAGVRLGAGSENGSEEESGFYIRLSFAASSDIFHDALSHLCSFHLHLFETYS</sequence>
<evidence type="ECO:0000256" key="4">
    <source>
        <dbReference type="ARBA" id="ARBA00022679"/>
    </source>
</evidence>
<keyword evidence="5" id="KW-0663">Pyridoxal phosphate</keyword>
<evidence type="ECO:0000259" key="10">
    <source>
        <dbReference type="Pfam" id="PF00155"/>
    </source>
</evidence>
<dbReference type="EMBL" id="JBBPFD010000018">
    <property type="protein sequence ID" value="KAK7889876.1"/>
    <property type="molecule type" value="Genomic_DNA"/>
</dbReference>
<evidence type="ECO:0000256" key="1">
    <source>
        <dbReference type="ARBA" id="ARBA00001933"/>
    </source>
</evidence>
<dbReference type="InterPro" id="IPR015422">
    <property type="entry name" value="PyrdxlP-dep_Trfase_small"/>
</dbReference>
<dbReference type="Gene3D" id="3.40.640.10">
    <property type="entry name" value="Type I PLP-dependent aspartate aminotransferase-like (Major domain)"/>
    <property type="match status" value="1"/>
</dbReference>
<dbReference type="InterPro" id="IPR015421">
    <property type="entry name" value="PyrdxlP-dep_Trfase_major"/>
</dbReference>
<comment type="cofactor">
    <cofactor evidence="1">
        <name>pyridoxal 5'-phosphate</name>
        <dbReference type="ChEBI" id="CHEBI:597326"/>
    </cofactor>
</comment>
<comment type="caution">
    <text evidence="11">The sequence shown here is derived from an EMBL/GenBank/DDBJ whole genome shotgun (WGS) entry which is preliminary data.</text>
</comment>
<proteinExistence type="inferred from homology"/>
<dbReference type="GO" id="GO:0030170">
    <property type="term" value="F:pyridoxal phosphate binding"/>
    <property type="evidence" value="ECO:0007669"/>
    <property type="project" value="InterPro"/>
</dbReference>
<evidence type="ECO:0000256" key="5">
    <source>
        <dbReference type="ARBA" id="ARBA00022898"/>
    </source>
</evidence>
<dbReference type="Gene3D" id="1.10.287.1970">
    <property type="match status" value="1"/>
</dbReference>
<comment type="pathway">
    <text evidence="6">Amino-acid degradation; L-alanine degradation via transaminase pathway; pyruvate from L-alanine: step 1/1.</text>
</comment>
<keyword evidence="4" id="KW-0808">Transferase</keyword>
<feature type="domain" description="Aminotransferase class I/classII large" evidence="10">
    <location>
        <begin position="68"/>
        <end position="418"/>
    </location>
</feature>
<protein>
    <recommendedName>
        <fullName evidence="8">alanine transaminase</fullName>
        <ecNumber evidence="8">2.6.1.2</ecNumber>
    </recommendedName>
</protein>
<evidence type="ECO:0000256" key="9">
    <source>
        <dbReference type="ARBA" id="ARBA00047412"/>
    </source>
</evidence>
<dbReference type="InterPro" id="IPR004839">
    <property type="entry name" value="Aminotransferase_I/II_large"/>
</dbReference>
<dbReference type="CDD" id="cd00609">
    <property type="entry name" value="AAT_like"/>
    <property type="match status" value="1"/>
</dbReference>
<evidence type="ECO:0000313" key="11">
    <source>
        <dbReference type="EMBL" id="KAK7889876.1"/>
    </source>
</evidence>
<dbReference type="Pfam" id="PF00155">
    <property type="entry name" value="Aminotran_1_2"/>
    <property type="match status" value="1"/>
</dbReference>
<dbReference type="Proteomes" id="UP001460270">
    <property type="component" value="Unassembled WGS sequence"/>
</dbReference>
<comment type="subunit">
    <text evidence="2">Homodimer.</text>
</comment>
<dbReference type="EC" id="2.6.1.2" evidence="8"/>
<dbReference type="GO" id="GO:0004021">
    <property type="term" value="F:L-alanine:2-oxoglutarate aminotransferase activity"/>
    <property type="evidence" value="ECO:0007669"/>
    <property type="project" value="UniProtKB-EC"/>
</dbReference>
<accession>A0AAW0N9B1</accession>
<evidence type="ECO:0000256" key="7">
    <source>
        <dbReference type="ARBA" id="ARBA00025785"/>
    </source>
</evidence>
<gene>
    <name evidence="11" type="ORF">WMY93_025436</name>
</gene>
<reference evidence="12" key="1">
    <citation type="submission" date="2024-04" db="EMBL/GenBank/DDBJ databases">
        <title>Salinicola lusitanus LLJ914,a marine bacterium isolated from the Okinawa Trough.</title>
        <authorList>
            <person name="Li J."/>
        </authorList>
    </citation>
    <scope>NUCLEOTIDE SEQUENCE [LARGE SCALE GENOMIC DNA]</scope>
</reference>
<dbReference type="FunFam" id="3.40.640.10:FF:000236">
    <property type="entry name" value="Alanine aminotransferase 2"/>
    <property type="match status" value="1"/>
</dbReference>
<dbReference type="PANTHER" id="PTHR11751:SF469">
    <property type="entry name" value="ALANINE TRANSAMINASE"/>
    <property type="match status" value="1"/>
</dbReference>
<evidence type="ECO:0000256" key="6">
    <source>
        <dbReference type="ARBA" id="ARBA00025708"/>
    </source>
</evidence>
<dbReference type="Gene3D" id="3.90.1150.10">
    <property type="entry name" value="Aspartate Aminotransferase, domain 1"/>
    <property type="match status" value="1"/>
</dbReference>
<dbReference type="InterPro" id="IPR015424">
    <property type="entry name" value="PyrdxlP-dep_Trfase"/>
</dbReference>
<dbReference type="SUPFAM" id="SSF53383">
    <property type="entry name" value="PLP-dependent transferases"/>
    <property type="match status" value="1"/>
</dbReference>
<comment type="similarity">
    <text evidence="7">Belongs to the class-I pyridoxal-phosphate-dependent aminotransferase family. Alanine aminotransferase subfamily.</text>
</comment>
<dbReference type="InterPro" id="IPR045088">
    <property type="entry name" value="ALAT1/2-like"/>
</dbReference>
<evidence type="ECO:0000256" key="8">
    <source>
        <dbReference type="ARBA" id="ARBA00026106"/>
    </source>
</evidence>
<evidence type="ECO:0000256" key="2">
    <source>
        <dbReference type="ARBA" id="ARBA00011738"/>
    </source>
</evidence>
<dbReference type="PANTHER" id="PTHR11751">
    <property type="entry name" value="ALANINE AMINOTRANSFERASE"/>
    <property type="match status" value="1"/>
</dbReference>
<dbReference type="AlphaFoldDB" id="A0AAW0N9B1"/>
<evidence type="ECO:0000256" key="3">
    <source>
        <dbReference type="ARBA" id="ARBA00022576"/>
    </source>
</evidence>
<keyword evidence="3" id="KW-0032">Aminotransferase</keyword>
<organism evidence="11 12">
    <name type="scientific">Mugilogobius chulae</name>
    <name type="common">yellowstripe goby</name>
    <dbReference type="NCBI Taxonomy" id="88201"/>
    <lineage>
        <taxon>Eukaryota</taxon>
        <taxon>Metazoa</taxon>
        <taxon>Chordata</taxon>
        <taxon>Craniata</taxon>
        <taxon>Vertebrata</taxon>
        <taxon>Euteleostomi</taxon>
        <taxon>Actinopterygii</taxon>
        <taxon>Neopterygii</taxon>
        <taxon>Teleostei</taxon>
        <taxon>Neoteleostei</taxon>
        <taxon>Acanthomorphata</taxon>
        <taxon>Gobiaria</taxon>
        <taxon>Gobiiformes</taxon>
        <taxon>Gobioidei</taxon>
        <taxon>Gobiidae</taxon>
        <taxon>Gobionellinae</taxon>
        <taxon>Mugilogobius</taxon>
    </lineage>
</organism>
<keyword evidence="12" id="KW-1185">Reference proteome</keyword>
<comment type="catalytic activity">
    <reaction evidence="9">
        <text>L-alanine + 2-oxoglutarate = pyruvate + L-glutamate</text>
        <dbReference type="Rhea" id="RHEA:19453"/>
        <dbReference type="ChEBI" id="CHEBI:15361"/>
        <dbReference type="ChEBI" id="CHEBI:16810"/>
        <dbReference type="ChEBI" id="CHEBI:29985"/>
        <dbReference type="ChEBI" id="CHEBI:57972"/>
        <dbReference type="EC" id="2.6.1.2"/>
    </reaction>
</comment>
<evidence type="ECO:0000313" key="12">
    <source>
        <dbReference type="Proteomes" id="UP001460270"/>
    </source>
</evidence>
<name>A0AAW0N9B1_9GOBI</name>